<dbReference type="PRINTS" id="PR00035">
    <property type="entry name" value="HTHGNTR"/>
</dbReference>
<organism evidence="7 8">
    <name type="scientific">Streptomyces xanthii</name>
    <dbReference type="NCBI Taxonomy" id="2768069"/>
    <lineage>
        <taxon>Bacteria</taxon>
        <taxon>Bacillati</taxon>
        <taxon>Actinomycetota</taxon>
        <taxon>Actinomycetes</taxon>
        <taxon>Kitasatosporales</taxon>
        <taxon>Streptomycetaceae</taxon>
        <taxon>Streptomyces</taxon>
    </lineage>
</organism>
<proteinExistence type="inferred from homology"/>
<dbReference type="Pfam" id="PF00155">
    <property type="entry name" value="Aminotran_1_2"/>
    <property type="match status" value="1"/>
</dbReference>
<dbReference type="GO" id="GO:0003677">
    <property type="term" value="F:DNA binding"/>
    <property type="evidence" value="ECO:0007669"/>
    <property type="project" value="UniProtKB-KW"/>
</dbReference>
<dbReference type="SUPFAM" id="SSF46785">
    <property type="entry name" value="Winged helix' DNA-binding domain"/>
    <property type="match status" value="1"/>
</dbReference>
<evidence type="ECO:0000256" key="1">
    <source>
        <dbReference type="ARBA" id="ARBA00005384"/>
    </source>
</evidence>
<evidence type="ECO:0000259" key="6">
    <source>
        <dbReference type="PROSITE" id="PS50949"/>
    </source>
</evidence>
<feature type="domain" description="HTH gntR-type" evidence="6">
    <location>
        <begin position="20"/>
        <end position="88"/>
    </location>
</feature>
<evidence type="ECO:0000313" key="7">
    <source>
        <dbReference type="EMBL" id="QNS05793.1"/>
    </source>
</evidence>
<evidence type="ECO:0000313" key="8">
    <source>
        <dbReference type="Proteomes" id="UP000516428"/>
    </source>
</evidence>
<keyword evidence="7" id="KW-0032">Aminotransferase</keyword>
<gene>
    <name evidence="7" type="ORF">IAG42_20860</name>
</gene>
<accession>A0A7H1BAN8</accession>
<dbReference type="Gene3D" id="1.10.10.10">
    <property type="entry name" value="Winged helix-like DNA-binding domain superfamily/Winged helix DNA-binding domain"/>
    <property type="match status" value="1"/>
</dbReference>
<dbReference type="CDD" id="cd00609">
    <property type="entry name" value="AAT_like"/>
    <property type="match status" value="1"/>
</dbReference>
<dbReference type="SMART" id="SM00345">
    <property type="entry name" value="HTH_GNTR"/>
    <property type="match status" value="1"/>
</dbReference>
<keyword evidence="5" id="KW-0804">Transcription</keyword>
<dbReference type="Gene3D" id="3.40.640.10">
    <property type="entry name" value="Type I PLP-dependent aspartate aminotransferase-like (Major domain)"/>
    <property type="match status" value="1"/>
</dbReference>
<reference evidence="7 8" key="1">
    <citation type="submission" date="2020-09" db="EMBL/GenBank/DDBJ databases">
        <title>A novel species.</title>
        <authorList>
            <person name="Gao J."/>
        </authorList>
    </citation>
    <scope>NUCLEOTIDE SEQUENCE [LARGE SCALE GENOMIC DNA]</scope>
    <source>
        <strain evidence="7 8">CRXT-Y-14</strain>
    </source>
</reference>
<keyword evidence="7" id="KW-0808">Transferase</keyword>
<keyword evidence="4" id="KW-0238">DNA-binding</keyword>
<dbReference type="InterPro" id="IPR004839">
    <property type="entry name" value="Aminotransferase_I/II_large"/>
</dbReference>
<dbReference type="InterPro" id="IPR036390">
    <property type="entry name" value="WH_DNA-bd_sf"/>
</dbReference>
<sequence length="467" mass="49611">MKVGSYAVARMVGDWQEGPGPGHRRLSDRLRLLILDGRIALGAALPSERDLAGALAVSRTTVGAAYRTLAEHGYLATRSRARATVRLPDDASGRLPERTDEGAVDLSVAAPAAPVEILHAAFASALRRLPHHFGRHGYDPYGVGELRAAVADWYGRRGLPTTPGQIMVTSGAQHALALLTRTLVAPRDRVLIDHPTYPHAIRVFTEARARLVPVGLTASGWDVPQLRAAAGGAALAYLVPDFHNPTGLCMPSGVRRELRPGCLTVVDETLADLALDRAPDAAGAEPLAAHVPGAVSVGSVSKSVWGGLRIGWIRARPALLERVVRNRPVTDLGTPVLEQLATAVLLDEGRTRRADALGELRARREVLVRELGERLPEVEVPCPAGGLTLWARFPEPVASRLAAVAPDHGVNLAAGPRFGVGGAFERHVRLPFTLPPELLVQGVERLAAARDAVARGAFGHHVPPPTA</sequence>
<dbReference type="GO" id="GO:0003700">
    <property type="term" value="F:DNA-binding transcription factor activity"/>
    <property type="evidence" value="ECO:0007669"/>
    <property type="project" value="InterPro"/>
</dbReference>
<dbReference type="GO" id="GO:0030170">
    <property type="term" value="F:pyridoxal phosphate binding"/>
    <property type="evidence" value="ECO:0007669"/>
    <property type="project" value="InterPro"/>
</dbReference>
<keyword evidence="8" id="KW-1185">Reference proteome</keyword>
<dbReference type="EMBL" id="CP061281">
    <property type="protein sequence ID" value="QNS05793.1"/>
    <property type="molecule type" value="Genomic_DNA"/>
</dbReference>
<dbReference type="GO" id="GO:0008483">
    <property type="term" value="F:transaminase activity"/>
    <property type="evidence" value="ECO:0007669"/>
    <property type="project" value="UniProtKB-KW"/>
</dbReference>
<dbReference type="Pfam" id="PF00392">
    <property type="entry name" value="GntR"/>
    <property type="match status" value="1"/>
</dbReference>
<dbReference type="RefSeq" id="WP_188338483.1">
    <property type="nucleotide sequence ID" value="NZ_CP061281.1"/>
</dbReference>
<comment type="similarity">
    <text evidence="1">In the C-terminal section; belongs to the class-I pyridoxal-phosphate-dependent aminotransferase family.</text>
</comment>
<dbReference type="SUPFAM" id="SSF53383">
    <property type="entry name" value="PLP-dependent transferases"/>
    <property type="match status" value="1"/>
</dbReference>
<dbReference type="InterPro" id="IPR015424">
    <property type="entry name" value="PyrdxlP-dep_Trfase"/>
</dbReference>
<evidence type="ECO:0000256" key="5">
    <source>
        <dbReference type="ARBA" id="ARBA00023163"/>
    </source>
</evidence>
<dbReference type="InterPro" id="IPR036388">
    <property type="entry name" value="WH-like_DNA-bd_sf"/>
</dbReference>
<keyword evidence="2" id="KW-0663">Pyridoxal phosphate</keyword>
<dbReference type="InterPro" id="IPR015421">
    <property type="entry name" value="PyrdxlP-dep_Trfase_major"/>
</dbReference>
<dbReference type="PROSITE" id="PS50949">
    <property type="entry name" value="HTH_GNTR"/>
    <property type="match status" value="1"/>
</dbReference>
<dbReference type="PANTHER" id="PTHR46577:SF1">
    <property type="entry name" value="HTH-TYPE TRANSCRIPTIONAL REGULATORY PROTEIN GABR"/>
    <property type="match status" value="1"/>
</dbReference>
<evidence type="ECO:0000256" key="3">
    <source>
        <dbReference type="ARBA" id="ARBA00023015"/>
    </source>
</evidence>
<evidence type="ECO:0000256" key="4">
    <source>
        <dbReference type="ARBA" id="ARBA00023125"/>
    </source>
</evidence>
<dbReference type="Proteomes" id="UP000516428">
    <property type="component" value="Chromosome"/>
</dbReference>
<dbReference type="InterPro" id="IPR051446">
    <property type="entry name" value="HTH_trans_reg/aminotransferase"/>
</dbReference>
<evidence type="ECO:0000256" key="2">
    <source>
        <dbReference type="ARBA" id="ARBA00022898"/>
    </source>
</evidence>
<keyword evidence="3" id="KW-0805">Transcription regulation</keyword>
<dbReference type="InterPro" id="IPR000524">
    <property type="entry name" value="Tscrpt_reg_HTH_GntR"/>
</dbReference>
<dbReference type="AlphaFoldDB" id="A0A7H1BAN8"/>
<name>A0A7H1BAN8_9ACTN</name>
<protein>
    <submittedName>
        <fullName evidence="7">PLP-dependent aminotransferase family protein</fullName>
    </submittedName>
</protein>
<dbReference type="PANTHER" id="PTHR46577">
    <property type="entry name" value="HTH-TYPE TRANSCRIPTIONAL REGULATORY PROTEIN GABR"/>
    <property type="match status" value="1"/>
</dbReference>
<dbReference type="KEGG" id="sxn:IAG42_20860"/>